<dbReference type="InterPro" id="IPR005564">
    <property type="entry name" value="Major_capsid_GpE"/>
</dbReference>
<evidence type="ECO:0000313" key="3">
    <source>
        <dbReference type="Proteomes" id="UP000430368"/>
    </source>
</evidence>
<proteinExistence type="inferred from homology"/>
<dbReference type="HAMAP" id="MF_04133">
    <property type="entry name" value="CAPSID_LAMBDA"/>
    <property type="match status" value="1"/>
</dbReference>
<evidence type="ECO:0000313" key="2">
    <source>
        <dbReference type="EMBL" id="QHA85696.1"/>
    </source>
</evidence>
<sequence length="350" mass="39245">MSENTAVTSYYTMRELLGAVTQKFKFRQLFLELFFPDTFTFQTEEVYLDKIPGEVPMAVYCAPMVTGKVDHSRGSTTSSFKPGYVKSKHTVNSGQSIKRRPGEDPSQPLSLTERRAAIIAQNLRDEEMSILQLEEYQGVQAVLYGKYTLTSDRFPTQEIDMQRSPENNIIQSGSTAWSAQDPDTFDPTDDIDRYADNASGAVDIIVLDGLAWKTLNGFKRFREKLDTRRGSRSRLETALKDLGDVVSYKGFYGDVMIVVYKGQYIDPDTGEKTRFMPENTLVLGNTLTRGLRTYGAIMDEDAIREGLVEGTRFPKTWTITGDPGVTMTMTQSAPAMFLPDPDAFVVVQLA</sequence>
<dbReference type="Gene3D" id="3.15.30.10">
    <property type="entry name" value="putative capsid protein of prophage domain like"/>
    <property type="match status" value="1"/>
</dbReference>
<dbReference type="EMBL" id="CP041764">
    <property type="protein sequence ID" value="QHA85696.1"/>
    <property type="molecule type" value="Genomic_DNA"/>
</dbReference>
<dbReference type="Proteomes" id="UP000430368">
    <property type="component" value="Chromosome"/>
</dbReference>
<organism evidence="2 3">
    <name type="scientific">Serratia rhizosphaerae</name>
    <dbReference type="NCBI Taxonomy" id="2597702"/>
    <lineage>
        <taxon>Bacteria</taxon>
        <taxon>Pseudomonadati</taxon>
        <taxon>Pseudomonadota</taxon>
        <taxon>Gammaproteobacteria</taxon>
        <taxon>Enterobacterales</taxon>
        <taxon>Yersiniaceae</taxon>
        <taxon>Serratia</taxon>
    </lineage>
</organism>
<protein>
    <submittedName>
        <fullName evidence="2">Major capsid protein</fullName>
    </submittedName>
</protein>
<feature type="region of interest" description="Disordered" evidence="1">
    <location>
        <begin position="69"/>
        <end position="110"/>
    </location>
</feature>
<dbReference type="Pfam" id="PF03864">
    <property type="entry name" value="Phage_cap_E"/>
    <property type="match status" value="1"/>
</dbReference>
<keyword evidence="3" id="KW-1185">Reference proteome</keyword>
<gene>
    <name evidence="2" type="ORF">FO014_01145</name>
</gene>
<dbReference type="Gene3D" id="3.30.1930.10">
    <property type="entry name" value="capsid protein of prophage domain"/>
    <property type="match status" value="1"/>
</dbReference>
<accession>A0ABX6GHE7</accession>
<dbReference type="RefSeq" id="WP_160027173.1">
    <property type="nucleotide sequence ID" value="NZ_CP041764.1"/>
</dbReference>
<reference evidence="2 3" key="1">
    <citation type="submission" date="2019-07" db="EMBL/GenBank/DDBJ databases">
        <title>Serratia dokdonensis sp. nov., an elicitor of systemic resistance in Nicotiana Tabacum.</title>
        <authorList>
            <person name="Son J.-S."/>
            <person name="Hwang Y.-J."/>
            <person name="Lee S.-Y."/>
            <person name="Ghim S.-Y."/>
        </authorList>
    </citation>
    <scope>NUCLEOTIDE SEQUENCE [LARGE SCALE GENOMIC DNA]</scope>
    <source>
        <strain evidence="2 3">KUDC3025</strain>
    </source>
</reference>
<name>A0ABX6GHE7_9GAMM</name>
<evidence type="ECO:0000256" key="1">
    <source>
        <dbReference type="SAM" id="MobiDB-lite"/>
    </source>
</evidence>